<dbReference type="InterPro" id="IPR024072">
    <property type="entry name" value="DHFR-like_dom_sf"/>
</dbReference>
<evidence type="ECO:0000313" key="2">
    <source>
        <dbReference type="EMBL" id="TQV74092.1"/>
    </source>
</evidence>
<protein>
    <submittedName>
        <fullName evidence="2">Dihydrofolate reductase</fullName>
    </submittedName>
</protein>
<dbReference type="Gene3D" id="3.40.430.10">
    <property type="entry name" value="Dihydrofolate Reductase, subunit A"/>
    <property type="match status" value="1"/>
</dbReference>
<reference evidence="2 3" key="1">
    <citation type="submission" date="2019-06" db="EMBL/GenBank/DDBJ databases">
        <title>Draft genome of Aliikangiella marina GYP-15.</title>
        <authorList>
            <person name="Wang G."/>
        </authorList>
    </citation>
    <scope>NUCLEOTIDE SEQUENCE [LARGE SCALE GENOMIC DNA]</scope>
    <source>
        <strain evidence="2 3">GYP-15</strain>
    </source>
</reference>
<dbReference type="AlphaFoldDB" id="A0A545TA45"/>
<dbReference type="OrthoDB" id="9782335at2"/>
<dbReference type="InterPro" id="IPR050765">
    <property type="entry name" value="Riboflavin_Biosynth_HTPR"/>
</dbReference>
<evidence type="ECO:0000259" key="1">
    <source>
        <dbReference type="Pfam" id="PF01872"/>
    </source>
</evidence>
<evidence type="ECO:0000313" key="3">
    <source>
        <dbReference type="Proteomes" id="UP000317839"/>
    </source>
</evidence>
<dbReference type="GO" id="GO:0009231">
    <property type="term" value="P:riboflavin biosynthetic process"/>
    <property type="evidence" value="ECO:0007669"/>
    <property type="project" value="InterPro"/>
</dbReference>
<dbReference type="SUPFAM" id="SSF53597">
    <property type="entry name" value="Dihydrofolate reductase-like"/>
    <property type="match status" value="1"/>
</dbReference>
<proteinExistence type="predicted"/>
<feature type="domain" description="Bacterial bifunctional deaminase-reductase C-terminal" evidence="1">
    <location>
        <begin position="2"/>
        <end position="160"/>
    </location>
</feature>
<dbReference type="RefSeq" id="WP_142942800.1">
    <property type="nucleotide sequence ID" value="NZ_VIKR01000003.1"/>
</dbReference>
<dbReference type="EMBL" id="VIKR01000003">
    <property type="protein sequence ID" value="TQV74092.1"/>
    <property type="molecule type" value="Genomic_DNA"/>
</dbReference>
<keyword evidence="3" id="KW-1185">Reference proteome</keyword>
<dbReference type="PANTHER" id="PTHR38011">
    <property type="entry name" value="DIHYDROFOLATE REDUCTASE FAMILY PROTEIN (AFU_ORTHOLOGUE AFUA_8G06820)"/>
    <property type="match status" value="1"/>
</dbReference>
<dbReference type="GO" id="GO:0008703">
    <property type="term" value="F:5-amino-6-(5-phosphoribosylamino)uracil reductase activity"/>
    <property type="evidence" value="ECO:0007669"/>
    <property type="project" value="InterPro"/>
</dbReference>
<dbReference type="PANTHER" id="PTHR38011:SF11">
    <property type="entry name" value="2,5-DIAMINO-6-RIBOSYLAMINO-4(3H)-PYRIMIDINONE 5'-PHOSPHATE REDUCTASE"/>
    <property type="match status" value="1"/>
</dbReference>
<accession>A0A545TA45</accession>
<dbReference type="Proteomes" id="UP000317839">
    <property type="component" value="Unassembled WGS sequence"/>
</dbReference>
<dbReference type="InterPro" id="IPR002734">
    <property type="entry name" value="RibDG_C"/>
</dbReference>
<gene>
    <name evidence="2" type="ORF">FLL45_14645</name>
</gene>
<organism evidence="2 3">
    <name type="scientific">Aliikangiella marina</name>
    <dbReference type="NCBI Taxonomy" id="1712262"/>
    <lineage>
        <taxon>Bacteria</taxon>
        <taxon>Pseudomonadati</taxon>
        <taxon>Pseudomonadota</taxon>
        <taxon>Gammaproteobacteria</taxon>
        <taxon>Oceanospirillales</taxon>
        <taxon>Pleioneaceae</taxon>
        <taxon>Aliikangiella</taxon>
    </lineage>
</organism>
<comment type="caution">
    <text evidence="2">The sequence shown here is derived from an EMBL/GenBank/DDBJ whole genome shotgun (WGS) entry which is preliminary data.</text>
</comment>
<dbReference type="Pfam" id="PF01872">
    <property type="entry name" value="RibD_C"/>
    <property type="match status" value="1"/>
</dbReference>
<name>A0A545TA45_9GAMM</name>
<sequence>MKVTYYVAASLDGFIAKADGDVSWLEQLGIPMEDTGYDVFFSSVDGLIMGRKTYQLINTFGDWPYGSKPVWVCSHQSVNASPGINLQDENTPQLAFEAAEAKGISHLWCVGGGNLASSLIEIEKLSNIYLSLMPIILGDGINLFSQLNNAQSIRLKQQNTHPSGMIQLEYQINSFSASDG</sequence>